<dbReference type="EMBL" id="PTJA01000014">
    <property type="protein sequence ID" value="PPK78524.1"/>
    <property type="molecule type" value="Genomic_DNA"/>
</dbReference>
<feature type="domain" description="Flavin reductase like" evidence="2">
    <location>
        <begin position="25"/>
        <end position="132"/>
    </location>
</feature>
<dbReference type="GO" id="GO:0016646">
    <property type="term" value="F:oxidoreductase activity, acting on the CH-NH group of donors, NAD or NADP as acceptor"/>
    <property type="evidence" value="ECO:0007669"/>
    <property type="project" value="UniProtKB-ARBA"/>
</dbReference>
<evidence type="ECO:0000313" key="4">
    <source>
        <dbReference type="Proteomes" id="UP000237749"/>
    </source>
</evidence>
<protein>
    <submittedName>
        <fullName evidence="3">Flavin reductase (DIM6/NTAB) family NADH-FMN oxidoreductase RutF</fullName>
    </submittedName>
</protein>
<evidence type="ECO:0000256" key="1">
    <source>
        <dbReference type="ARBA" id="ARBA00038054"/>
    </source>
</evidence>
<dbReference type="Pfam" id="PF01613">
    <property type="entry name" value="Flavin_Reduct"/>
    <property type="match status" value="1"/>
</dbReference>
<accession>A0A2S6HM05</accession>
<sequence length="169" mass="19252">MNTFQTITAKEFDYNPFHLIGDEWMLITAEKDGKVNTMTASWGGLGILWNRSVAYAVIRQSRFTKEFVDGADHFSLSFLDHKSYAKELGYLGSVSGRDEDKIKKTGVTVNHEDGVPFIDEASKVLICEKLFVTDMKPENFIIPEIDTKFYGDKDYHHLYIGGITKILTR</sequence>
<dbReference type="SUPFAM" id="SSF50475">
    <property type="entry name" value="FMN-binding split barrel"/>
    <property type="match status" value="1"/>
</dbReference>
<dbReference type="InterPro" id="IPR002563">
    <property type="entry name" value="Flavin_Rdtase-like_dom"/>
</dbReference>
<proteinExistence type="inferred from homology"/>
<keyword evidence="4" id="KW-1185">Reference proteome</keyword>
<evidence type="ECO:0000259" key="2">
    <source>
        <dbReference type="Pfam" id="PF01613"/>
    </source>
</evidence>
<gene>
    <name evidence="3" type="ORF">BXY41_11427</name>
</gene>
<dbReference type="Proteomes" id="UP000237749">
    <property type="component" value="Unassembled WGS sequence"/>
</dbReference>
<dbReference type="RefSeq" id="WP_104438938.1">
    <property type="nucleotide sequence ID" value="NZ_PTJA01000014.1"/>
</dbReference>
<dbReference type="OrthoDB" id="9791490at2"/>
<reference evidence="3 4" key="1">
    <citation type="submission" date="2018-02" db="EMBL/GenBank/DDBJ databases">
        <title>Genomic Encyclopedia of Archaeal and Bacterial Type Strains, Phase II (KMG-II): from individual species to whole genera.</title>
        <authorList>
            <person name="Goeker M."/>
        </authorList>
    </citation>
    <scope>NUCLEOTIDE SEQUENCE [LARGE SCALE GENOMIC DNA]</scope>
    <source>
        <strain evidence="3 4">DSM 3808</strain>
    </source>
</reference>
<dbReference type="Gene3D" id="2.30.110.10">
    <property type="entry name" value="Electron Transport, Fmn-binding Protein, Chain A"/>
    <property type="match status" value="1"/>
</dbReference>
<dbReference type="InterPro" id="IPR012349">
    <property type="entry name" value="Split_barrel_FMN-bd"/>
</dbReference>
<dbReference type="PANTHER" id="PTHR43567">
    <property type="entry name" value="FLAVOREDOXIN-RELATED-RELATED"/>
    <property type="match status" value="1"/>
</dbReference>
<evidence type="ECO:0000313" key="3">
    <source>
        <dbReference type="EMBL" id="PPK78524.1"/>
    </source>
</evidence>
<dbReference type="PANTHER" id="PTHR43567:SF5">
    <property type="entry name" value="HYPOTHETICAL CYTOSOLIC PROTEIN"/>
    <property type="match status" value="1"/>
</dbReference>
<organism evidence="3 4">
    <name type="scientific">Lacrimispora xylanisolvens</name>
    <dbReference type="NCBI Taxonomy" id="384636"/>
    <lineage>
        <taxon>Bacteria</taxon>
        <taxon>Bacillati</taxon>
        <taxon>Bacillota</taxon>
        <taxon>Clostridia</taxon>
        <taxon>Lachnospirales</taxon>
        <taxon>Lachnospiraceae</taxon>
        <taxon>Lacrimispora</taxon>
    </lineage>
</organism>
<comment type="caution">
    <text evidence="3">The sequence shown here is derived from an EMBL/GenBank/DDBJ whole genome shotgun (WGS) entry which is preliminary data.</text>
</comment>
<comment type="similarity">
    <text evidence="1">Belongs to the flavoredoxin family.</text>
</comment>
<dbReference type="GO" id="GO:0010181">
    <property type="term" value="F:FMN binding"/>
    <property type="evidence" value="ECO:0007669"/>
    <property type="project" value="InterPro"/>
</dbReference>
<dbReference type="InterPro" id="IPR052174">
    <property type="entry name" value="Flavoredoxin"/>
</dbReference>
<dbReference type="AlphaFoldDB" id="A0A2S6HM05"/>
<name>A0A2S6HM05_9FIRM</name>